<evidence type="ECO:0000313" key="16">
    <source>
        <dbReference type="EMBL" id="WAR20909.1"/>
    </source>
</evidence>
<dbReference type="Proteomes" id="UP001164746">
    <property type="component" value="Chromosome 12"/>
</dbReference>
<dbReference type="Gene3D" id="3.20.20.70">
    <property type="entry name" value="Aldolase class I"/>
    <property type="match status" value="1"/>
</dbReference>
<keyword evidence="12" id="KW-0472">Membrane</keyword>
<proteinExistence type="inferred from homology"/>
<evidence type="ECO:0000256" key="7">
    <source>
        <dbReference type="ARBA" id="ARBA00023098"/>
    </source>
</evidence>
<feature type="domain" description="Glycosyl hydrolase family 59 central" evidence="14">
    <location>
        <begin position="313"/>
        <end position="342"/>
    </location>
</feature>
<dbReference type="InterPro" id="IPR013785">
    <property type="entry name" value="Aldolase_TIM"/>
</dbReference>
<dbReference type="SUPFAM" id="SSF51445">
    <property type="entry name" value="(Trans)glycosidases"/>
    <property type="match status" value="1"/>
</dbReference>
<organism evidence="16 17">
    <name type="scientific">Mya arenaria</name>
    <name type="common">Soft-shell clam</name>
    <dbReference type="NCBI Taxonomy" id="6604"/>
    <lineage>
        <taxon>Eukaryota</taxon>
        <taxon>Metazoa</taxon>
        <taxon>Spiralia</taxon>
        <taxon>Lophotrochozoa</taxon>
        <taxon>Mollusca</taxon>
        <taxon>Bivalvia</taxon>
        <taxon>Autobranchia</taxon>
        <taxon>Heteroconchia</taxon>
        <taxon>Euheterodonta</taxon>
        <taxon>Imparidentia</taxon>
        <taxon>Neoheterodontei</taxon>
        <taxon>Myida</taxon>
        <taxon>Myoidea</taxon>
        <taxon>Myidae</taxon>
        <taxon>Mya</taxon>
    </lineage>
</organism>
<evidence type="ECO:0000256" key="11">
    <source>
        <dbReference type="ARBA" id="ARBA00033098"/>
    </source>
</evidence>
<keyword evidence="12" id="KW-1133">Transmembrane helix</keyword>
<accession>A0ABY7FHS6</accession>
<evidence type="ECO:0000313" key="17">
    <source>
        <dbReference type="Proteomes" id="UP001164746"/>
    </source>
</evidence>
<evidence type="ECO:0000256" key="9">
    <source>
        <dbReference type="ARBA" id="ARBA00023180"/>
    </source>
</evidence>
<protein>
    <recommendedName>
        <fullName evidence="2">galactosylceramidase</fullName>
        <ecNumber evidence="2">3.2.1.46</ecNumber>
    </recommendedName>
    <alternativeName>
        <fullName evidence="11">Galactosylceramidase</fullName>
    </alternativeName>
</protein>
<evidence type="ECO:0000259" key="15">
    <source>
        <dbReference type="Pfam" id="PF21708"/>
    </source>
</evidence>
<comment type="similarity">
    <text evidence="1">Belongs to the glycosyl hydrolase 59 family.</text>
</comment>
<evidence type="ECO:0000256" key="4">
    <source>
        <dbReference type="ARBA" id="ARBA00022801"/>
    </source>
</evidence>
<feature type="transmembrane region" description="Helical" evidence="12">
    <location>
        <begin position="35"/>
        <end position="55"/>
    </location>
</feature>
<dbReference type="InterPro" id="IPR001286">
    <property type="entry name" value="Glyco_hydro_59"/>
</dbReference>
<dbReference type="Pfam" id="PF17387">
    <property type="entry name" value="Glyco_hydro_59M"/>
    <property type="match status" value="1"/>
</dbReference>
<evidence type="ECO:0000256" key="2">
    <source>
        <dbReference type="ARBA" id="ARBA00012657"/>
    </source>
</evidence>
<keyword evidence="6" id="KW-0442">Lipid degradation</keyword>
<evidence type="ECO:0000256" key="1">
    <source>
        <dbReference type="ARBA" id="ARBA00005637"/>
    </source>
</evidence>
<dbReference type="PANTHER" id="PTHR15172:SF1">
    <property type="entry name" value="GALACTOCEREBROSIDASE"/>
    <property type="match status" value="1"/>
</dbReference>
<evidence type="ECO:0000256" key="12">
    <source>
        <dbReference type="SAM" id="Phobius"/>
    </source>
</evidence>
<evidence type="ECO:0000256" key="10">
    <source>
        <dbReference type="ARBA" id="ARBA00023295"/>
    </source>
</evidence>
<keyword evidence="10" id="KW-0326">Glycosidase</keyword>
<dbReference type="PANTHER" id="PTHR15172">
    <property type="entry name" value="GALACTOCEREBROSIDASE"/>
    <property type="match status" value="1"/>
</dbReference>
<evidence type="ECO:0000259" key="14">
    <source>
        <dbReference type="Pfam" id="PF17387"/>
    </source>
</evidence>
<feature type="domain" description="Glycosyl hydrolase family 59 C-terminal lectin" evidence="15">
    <location>
        <begin position="438"/>
        <end position="565"/>
    </location>
</feature>
<dbReference type="PRINTS" id="PR00850">
    <property type="entry name" value="GLHYDRLASE59"/>
</dbReference>
<dbReference type="Gene3D" id="3.20.20.80">
    <property type="entry name" value="Glycosidases"/>
    <property type="match status" value="1"/>
</dbReference>
<feature type="domain" description="Glycosyl hydrolase family 59 catalytic" evidence="13">
    <location>
        <begin position="118"/>
        <end position="301"/>
    </location>
</feature>
<dbReference type="EMBL" id="CP111023">
    <property type="protein sequence ID" value="WAR20909.1"/>
    <property type="molecule type" value="Genomic_DNA"/>
</dbReference>
<keyword evidence="3" id="KW-0732">Signal</keyword>
<evidence type="ECO:0000256" key="3">
    <source>
        <dbReference type="ARBA" id="ARBA00022729"/>
    </source>
</evidence>
<dbReference type="Pfam" id="PF21708">
    <property type="entry name" value="Glyco_hydro_59_C"/>
    <property type="match status" value="1"/>
</dbReference>
<dbReference type="InterPro" id="IPR049162">
    <property type="entry name" value="GH59_C"/>
</dbReference>
<keyword evidence="7" id="KW-0443">Lipid metabolism</keyword>
<keyword evidence="12" id="KW-0812">Transmembrane</keyword>
<reference evidence="16" key="1">
    <citation type="submission" date="2022-11" db="EMBL/GenBank/DDBJ databases">
        <title>Centuries of genome instability and evolution in soft-shell clam transmissible cancer (bioRxiv).</title>
        <authorList>
            <person name="Hart S.F.M."/>
            <person name="Yonemitsu M.A."/>
            <person name="Giersch R.M."/>
            <person name="Beal B.F."/>
            <person name="Arriagada G."/>
            <person name="Davis B.W."/>
            <person name="Ostrander E.A."/>
            <person name="Goff S.P."/>
            <person name="Metzger M.J."/>
        </authorList>
    </citation>
    <scope>NUCLEOTIDE SEQUENCE</scope>
    <source>
        <strain evidence="16">MELC-2E11</strain>
        <tissue evidence="16">Siphon/mantle</tissue>
    </source>
</reference>
<dbReference type="InterPro" id="IPR049161">
    <property type="entry name" value="GH59_cat"/>
</dbReference>
<keyword evidence="5" id="KW-0746">Sphingolipid metabolism</keyword>
<keyword evidence="4" id="KW-0378">Hydrolase</keyword>
<keyword evidence="9" id="KW-0325">Glycoprotein</keyword>
<evidence type="ECO:0000256" key="8">
    <source>
        <dbReference type="ARBA" id="ARBA00023157"/>
    </source>
</evidence>
<name>A0ABY7FHS6_MYAAR</name>
<evidence type="ECO:0000259" key="13">
    <source>
        <dbReference type="Pfam" id="PF02057"/>
    </source>
</evidence>
<dbReference type="Gene3D" id="2.60.120.560">
    <property type="entry name" value="Exo-inulinase, domain 1"/>
    <property type="match status" value="1"/>
</dbReference>
<dbReference type="EC" id="3.2.1.46" evidence="2"/>
<dbReference type="InterPro" id="IPR017853">
    <property type="entry name" value="GH"/>
</dbReference>
<dbReference type="InterPro" id="IPR035394">
    <property type="entry name" value="Glyco_hydro_59_dom"/>
</dbReference>
<keyword evidence="17" id="KW-1185">Reference proteome</keyword>
<keyword evidence="8" id="KW-1015">Disulfide bond</keyword>
<gene>
    <name evidence="16" type="ORF">MAR_014883</name>
</gene>
<dbReference type="Pfam" id="PF02057">
    <property type="entry name" value="Glyco_hydro_59"/>
    <property type="match status" value="1"/>
</dbReference>
<evidence type="ECO:0000256" key="6">
    <source>
        <dbReference type="ARBA" id="ARBA00022963"/>
    </source>
</evidence>
<evidence type="ECO:0000256" key="5">
    <source>
        <dbReference type="ARBA" id="ARBA00022919"/>
    </source>
</evidence>
<sequence>MHYDIREVKISYLSPFIEVIFTTLFLQEYRAFKMLAHFLVPLLSLLSLSAGQYTFSDNNGFGRRFDGIGGLSGGGATSKLLPGYPQHLRDQILDYLFKPSFGASLHILKVEIGGGSMSGGYEWWIMREAKKRNPNIKIYGLPWVFSGVVSKGQSDSPYTFPDRTVDYIIKWIKGAQDHHNITVDYIGEWNEQNYNITYLKLLRAGLDSAGFSHVRIVAADDFQAEFETSLARDMLLDPELSASVDIFGVHYSSTLSNMGSLQWGKQLWASEDYSTLNNDQGARTISWNLIASYYIAHTTQFTEPGWMYLSHHSGVGQLVGGGSYVALASPDNKHLTIILETMKGIGMLHVWFSQIGTQDQNNSSVFFYYQGEIKPNPKGEFELFMVDKNQIYTLTTLATGSHGTYPAPPGPEPFPFPYMDTFDDVVEHQEPYLVAPMAGSFEVVTEPGSPSNKVLRQMTVLPPVDWCETENFTLALLGNITWTEFTVETSFSLDVLNASEGVFVAQRINSGGCYTVGGGGLLFFVFPSNGTFQVWNDPRRATLLSYGPAEELTRTGYNKISLKVKIYLEKICFLFVEHNMNLYTFEILCKCLLRGLYRFFKHIKINTVQ</sequence>